<dbReference type="PROSITE" id="PS50004">
    <property type="entry name" value="C2"/>
    <property type="match status" value="1"/>
</dbReference>
<name>A0A6S7JTI7_PARCT</name>
<keyword evidence="2" id="KW-1185">Reference proteome</keyword>
<dbReference type="EMBL" id="CACRXK020021729">
    <property type="protein sequence ID" value="CAB4036136.1"/>
    <property type="molecule type" value="Genomic_DNA"/>
</dbReference>
<dbReference type="AlphaFoldDB" id="A0A6S7JTI7"/>
<dbReference type="InterPro" id="IPR018247">
    <property type="entry name" value="EF_Hand_1_Ca_BS"/>
</dbReference>
<accession>A0A6S7JTI7</accession>
<comment type="caution">
    <text evidence="1">The sequence shown here is derived from an EMBL/GenBank/DDBJ whole genome shotgun (WGS) entry which is preliminary data.</text>
</comment>
<dbReference type="Proteomes" id="UP001152795">
    <property type="component" value="Unassembled WGS sequence"/>
</dbReference>
<dbReference type="InterPro" id="IPR035892">
    <property type="entry name" value="C2_domain_sf"/>
</dbReference>
<proteinExistence type="predicted"/>
<sequence>MCKIGDLNQNDLMTEKEVHTVLNIGKPRMQKSGSASSMSSLVDSGDEMPSIYDGSSGAEGDKTRKTKATVRLAKDWEYVAGMEPMILVSLHYDKTKQSLLLAIIKVANLKALPNDKMPDPYVKVHILIRNKTKLKKKTAVMKQELNPVYNQKLEFHVAAKDLENVKLVLAIKNHVPTRGGTLRGRPASLHEVVFGEQSTGSFLEHWKTAITTNKPVAKWHIL</sequence>
<dbReference type="SUPFAM" id="SSF49562">
    <property type="entry name" value="C2 domain (Calcium/lipid-binding domain, CaLB)"/>
    <property type="match status" value="1"/>
</dbReference>
<reference evidence="1" key="1">
    <citation type="submission" date="2020-04" db="EMBL/GenBank/DDBJ databases">
        <authorList>
            <person name="Alioto T."/>
            <person name="Alioto T."/>
            <person name="Gomez Garrido J."/>
        </authorList>
    </citation>
    <scope>NUCLEOTIDE SEQUENCE</scope>
    <source>
        <strain evidence="1">A484AB</strain>
    </source>
</reference>
<organism evidence="1 2">
    <name type="scientific">Paramuricea clavata</name>
    <name type="common">Red gorgonian</name>
    <name type="synonym">Violescent sea-whip</name>
    <dbReference type="NCBI Taxonomy" id="317549"/>
    <lineage>
        <taxon>Eukaryota</taxon>
        <taxon>Metazoa</taxon>
        <taxon>Cnidaria</taxon>
        <taxon>Anthozoa</taxon>
        <taxon>Octocorallia</taxon>
        <taxon>Malacalcyonacea</taxon>
        <taxon>Plexauridae</taxon>
        <taxon>Paramuricea</taxon>
    </lineage>
</organism>
<dbReference type="Pfam" id="PF00168">
    <property type="entry name" value="C2"/>
    <property type="match status" value="1"/>
</dbReference>
<dbReference type="InterPro" id="IPR000008">
    <property type="entry name" value="C2_dom"/>
</dbReference>
<dbReference type="PANTHER" id="PTHR10024">
    <property type="entry name" value="SYNAPTOTAGMIN"/>
    <property type="match status" value="1"/>
</dbReference>
<gene>
    <name evidence="1" type="ORF">PACLA_8A014505</name>
</gene>
<evidence type="ECO:0000313" key="1">
    <source>
        <dbReference type="EMBL" id="CAB4036136.1"/>
    </source>
</evidence>
<dbReference type="PROSITE" id="PS00018">
    <property type="entry name" value="EF_HAND_1"/>
    <property type="match status" value="1"/>
</dbReference>
<dbReference type="SMART" id="SM00239">
    <property type="entry name" value="C2"/>
    <property type="match status" value="1"/>
</dbReference>
<evidence type="ECO:0000313" key="2">
    <source>
        <dbReference type="Proteomes" id="UP001152795"/>
    </source>
</evidence>
<dbReference type="CDD" id="cd00276">
    <property type="entry name" value="C2B_Synaptotagmin"/>
    <property type="match status" value="1"/>
</dbReference>
<dbReference type="Gene3D" id="2.60.40.150">
    <property type="entry name" value="C2 domain"/>
    <property type="match status" value="1"/>
</dbReference>
<protein>
    <submittedName>
        <fullName evidence="1">Synaptotagmin-5-like isoform X2</fullName>
    </submittedName>
</protein>
<dbReference type="OrthoDB" id="67700at2759"/>